<dbReference type="PRINTS" id="PR00081">
    <property type="entry name" value="GDHRDH"/>
</dbReference>
<dbReference type="Proteomes" id="UP000320707">
    <property type="component" value="Unassembled WGS sequence"/>
</dbReference>
<keyword evidence="3" id="KW-0560">Oxidoreductase</keyword>
<dbReference type="PANTHER" id="PTHR24320">
    <property type="entry name" value="RETINOL DEHYDROGENASE"/>
    <property type="match status" value="1"/>
</dbReference>
<dbReference type="AlphaFoldDB" id="A0A559LIB1"/>
<sequence>MRAGYSFNPDTDIPALSEKVVLVTGGNTGLGHETILQLSKHSPAHVFLAARSQDKGHAAVNDIRQATPNVPPISFLQLDLSSFASIQSAVKKFRESSDRLDILINNAGIMATPEGLTEDGYEIQFGTNHLGVALFTKLLLHTMKQTAATKSSDVRVVFVSSSMEENAPKDSYQLDKVKSTMPHISTWARYSMSKLANLQYCEALARNHPDIKFISVHPGIVQTNLSNTFIGSYNPVAAAVIKLASKLLTVNVETGALNQLWAATSHDAVSGEFYYPVGVKGKGSNLSQNRSIRDQLWDWTEKEIEPYVLGEAIQ</sequence>
<dbReference type="InterPro" id="IPR002347">
    <property type="entry name" value="SDR_fam"/>
</dbReference>
<comment type="caution">
    <text evidence="4">The sequence shown here is derived from an EMBL/GenBank/DDBJ whole genome shotgun (WGS) entry which is preliminary data.</text>
</comment>
<dbReference type="PANTHER" id="PTHR24320:SF282">
    <property type="entry name" value="WW DOMAIN-CONTAINING OXIDOREDUCTASE"/>
    <property type="match status" value="1"/>
</dbReference>
<evidence type="ECO:0000256" key="2">
    <source>
        <dbReference type="ARBA" id="ARBA00022857"/>
    </source>
</evidence>
<evidence type="ECO:0000313" key="4">
    <source>
        <dbReference type="EMBL" id="TVY74013.1"/>
    </source>
</evidence>
<proteinExistence type="inferred from homology"/>
<organism evidence="4 5">
    <name type="scientific">Fusarium oxysporum f. sp. cubense</name>
    <dbReference type="NCBI Taxonomy" id="61366"/>
    <lineage>
        <taxon>Eukaryota</taxon>
        <taxon>Fungi</taxon>
        <taxon>Dikarya</taxon>
        <taxon>Ascomycota</taxon>
        <taxon>Pezizomycotina</taxon>
        <taxon>Sordariomycetes</taxon>
        <taxon>Hypocreomycetidae</taxon>
        <taxon>Hypocreales</taxon>
        <taxon>Nectriaceae</taxon>
        <taxon>Fusarium</taxon>
        <taxon>Fusarium oxysporum species complex</taxon>
    </lineage>
</organism>
<dbReference type="GO" id="GO:0016491">
    <property type="term" value="F:oxidoreductase activity"/>
    <property type="evidence" value="ECO:0007669"/>
    <property type="project" value="UniProtKB-KW"/>
</dbReference>
<dbReference type="Gene3D" id="3.40.50.720">
    <property type="entry name" value="NAD(P)-binding Rossmann-like Domain"/>
    <property type="match status" value="1"/>
</dbReference>
<protein>
    <submittedName>
        <fullName evidence="4">Putative oxidoreductase</fullName>
    </submittedName>
</protein>
<name>A0A559LIB1_FUSOC</name>
<reference evidence="4 5" key="1">
    <citation type="journal article" date="2019" name="Microbiol. Resour. Announc.">
        <title>High-quality draft genome sequence of Fusarium oxysporum f. sp. cubense strain 160527, a causal agent of Panama disease.</title>
        <authorList>
            <person name="Asai S."/>
            <person name="Ayukawa Y."/>
            <person name="Gan P."/>
            <person name="Masuda S."/>
            <person name="Komatsu K."/>
            <person name="Shirasu K."/>
            <person name="Arie T."/>
        </authorList>
    </citation>
    <scope>NUCLEOTIDE SEQUENCE [LARGE SCALE GENOMIC DNA]</scope>
    <source>
        <strain evidence="4 5">160527</strain>
    </source>
</reference>
<evidence type="ECO:0000256" key="1">
    <source>
        <dbReference type="ARBA" id="ARBA00006484"/>
    </source>
</evidence>
<gene>
    <name evidence="4" type="ORF">Focb16_v005380</name>
</gene>
<dbReference type="SUPFAM" id="SSF51735">
    <property type="entry name" value="NAD(P)-binding Rossmann-fold domains"/>
    <property type="match status" value="1"/>
</dbReference>
<dbReference type="InterPro" id="IPR036291">
    <property type="entry name" value="NAD(P)-bd_dom_sf"/>
</dbReference>
<evidence type="ECO:0000313" key="5">
    <source>
        <dbReference type="Proteomes" id="UP000320707"/>
    </source>
</evidence>
<dbReference type="Pfam" id="PF00106">
    <property type="entry name" value="adh_short"/>
    <property type="match status" value="1"/>
</dbReference>
<evidence type="ECO:0000256" key="3">
    <source>
        <dbReference type="ARBA" id="ARBA00023002"/>
    </source>
</evidence>
<keyword evidence="2" id="KW-0521">NADP</keyword>
<accession>A0A559LIB1</accession>
<comment type="similarity">
    <text evidence="1">Belongs to the short-chain dehydrogenases/reductases (SDR) family.</text>
</comment>
<dbReference type="EMBL" id="SRMI01000003">
    <property type="protein sequence ID" value="TVY74013.1"/>
    <property type="molecule type" value="Genomic_DNA"/>
</dbReference>